<dbReference type="VEuPathDB" id="FungiDB:BD410DRAFT_842738"/>
<sequence>MDTLCSLVLQLGPDFAIFVTINKHRFTHAKYENLFSKLLNGERLPQETSVIELLRHDTNAIPEFTAPADRTKTTVNQQHLKQA</sequence>
<name>A0A4Y7PT50_9AGAM</name>
<dbReference type="AlphaFoldDB" id="A0A4Y7PT50"/>
<organism evidence="1 2">
    <name type="scientific">Rickenella mellea</name>
    <dbReference type="NCBI Taxonomy" id="50990"/>
    <lineage>
        <taxon>Eukaryota</taxon>
        <taxon>Fungi</taxon>
        <taxon>Dikarya</taxon>
        <taxon>Basidiomycota</taxon>
        <taxon>Agaricomycotina</taxon>
        <taxon>Agaricomycetes</taxon>
        <taxon>Hymenochaetales</taxon>
        <taxon>Rickenellaceae</taxon>
        <taxon>Rickenella</taxon>
    </lineage>
</organism>
<gene>
    <name evidence="1" type="ORF">BD410DRAFT_842738</name>
</gene>
<proteinExistence type="predicted"/>
<keyword evidence="2" id="KW-1185">Reference proteome</keyword>
<dbReference type="Proteomes" id="UP000294933">
    <property type="component" value="Unassembled WGS sequence"/>
</dbReference>
<dbReference type="OrthoDB" id="6710729at2759"/>
<accession>A0A4Y7PT50</accession>
<protein>
    <submittedName>
        <fullName evidence="1">Uncharacterized protein</fullName>
    </submittedName>
</protein>
<dbReference type="EMBL" id="ML170206">
    <property type="protein sequence ID" value="TDL18564.1"/>
    <property type="molecule type" value="Genomic_DNA"/>
</dbReference>
<evidence type="ECO:0000313" key="1">
    <source>
        <dbReference type="EMBL" id="TDL18564.1"/>
    </source>
</evidence>
<evidence type="ECO:0000313" key="2">
    <source>
        <dbReference type="Proteomes" id="UP000294933"/>
    </source>
</evidence>
<reference evidence="1 2" key="1">
    <citation type="submission" date="2018-06" db="EMBL/GenBank/DDBJ databases">
        <title>A transcriptomic atlas of mushroom development highlights an independent origin of complex multicellularity.</title>
        <authorList>
            <consortium name="DOE Joint Genome Institute"/>
            <person name="Krizsan K."/>
            <person name="Almasi E."/>
            <person name="Merenyi Z."/>
            <person name="Sahu N."/>
            <person name="Viragh M."/>
            <person name="Koszo T."/>
            <person name="Mondo S."/>
            <person name="Kiss B."/>
            <person name="Balint B."/>
            <person name="Kues U."/>
            <person name="Barry K."/>
            <person name="Hegedus J.C."/>
            <person name="Henrissat B."/>
            <person name="Johnson J."/>
            <person name="Lipzen A."/>
            <person name="Ohm R."/>
            <person name="Nagy I."/>
            <person name="Pangilinan J."/>
            <person name="Yan J."/>
            <person name="Xiong Y."/>
            <person name="Grigoriev I.V."/>
            <person name="Hibbett D.S."/>
            <person name="Nagy L.G."/>
        </authorList>
    </citation>
    <scope>NUCLEOTIDE SEQUENCE [LARGE SCALE GENOMIC DNA]</scope>
    <source>
        <strain evidence="1 2">SZMC22713</strain>
    </source>
</reference>
<dbReference type="STRING" id="50990.A0A4Y7PT50"/>